<evidence type="ECO:0000259" key="4">
    <source>
        <dbReference type="Pfam" id="PF02887"/>
    </source>
</evidence>
<sequence length="190" mass="21133">MTLSLHDVRLAAERLRGNILLTPCTYSRTLSRITGAEVYLKFENLQFTAAFKERGALNKLLALTPKQRQRGVIAMSAAQAAQQLGAKYMVAFTQSGDTARRMSRLRAEIPLVVFTPEEKTAHWLTWCWGAQVFTTPSYPSNEDMVVAVNEIMQDLGLAKVGDPVVIVFGSPIGVIGKTNTLRVHRIKERD</sequence>
<comment type="cofactor">
    <cofactor evidence="1">
        <name>pyridoxal 5'-phosphate</name>
        <dbReference type="ChEBI" id="CHEBI:597326"/>
    </cofactor>
</comment>
<keyword evidence="3" id="KW-0456">Lyase</keyword>
<evidence type="ECO:0000256" key="1">
    <source>
        <dbReference type="ARBA" id="ARBA00001933"/>
    </source>
</evidence>
<dbReference type="InterPro" id="IPR015795">
    <property type="entry name" value="Pyrv_Knase_C"/>
</dbReference>
<comment type="caution">
    <text evidence="5">The sequence shown here is derived from an EMBL/GenBank/DDBJ whole genome shotgun (WGS) entry which is preliminary data.</text>
</comment>
<proteinExistence type="predicted"/>
<dbReference type="Pfam" id="PF02887">
    <property type="entry name" value="PK_C"/>
    <property type="match status" value="1"/>
</dbReference>
<protein>
    <submittedName>
        <fullName evidence="5">Pyruvate kinase</fullName>
        <ecNumber evidence="5">2.7.1.40</ecNumber>
    </submittedName>
</protein>
<dbReference type="EC" id="2.7.1.40" evidence="5"/>
<dbReference type="SUPFAM" id="SSF53686">
    <property type="entry name" value="Tryptophan synthase beta subunit-like PLP-dependent enzymes"/>
    <property type="match status" value="1"/>
</dbReference>
<dbReference type="InterPro" id="IPR050147">
    <property type="entry name" value="Ser/Thr_Dehydratase"/>
</dbReference>
<dbReference type="GO" id="GO:0006567">
    <property type="term" value="P:L-threonine catabolic process"/>
    <property type="evidence" value="ECO:0007669"/>
    <property type="project" value="TreeGrafter"/>
</dbReference>
<keyword evidence="2" id="KW-0663">Pyridoxal phosphate</keyword>
<evidence type="ECO:0000256" key="2">
    <source>
        <dbReference type="ARBA" id="ARBA00022898"/>
    </source>
</evidence>
<name>A0A645E3I2_9ZZZZ</name>
<keyword evidence="5" id="KW-0808">Transferase</keyword>
<keyword evidence="5" id="KW-0670">Pyruvate</keyword>
<feature type="domain" description="Pyruvate kinase C-terminal" evidence="4">
    <location>
        <begin position="73"/>
        <end position="184"/>
    </location>
</feature>
<dbReference type="GO" id="GO:0006565">
    <property type="term" value="P:L-serine catabolic process"/>
    <property type="evidence" value="ECO:0007669"/>
    <property type="project" value="TreeGrafter"/>
</dbReference>
<dbReference type="SUPFAM" id="SSF52935">
    <property type="entry name" value="PK C-terminal domain-like"/>
    <property type="match status" value="1"/>
</dbReference>
<evidence type="ECO:0000313" key="5">
    <source>
        <dbReference type="EMBL" id="MPM96354.1"/>
    </source>
</evidence>
<gene>
    <name evidence="5" type="primary">pyk_36</name>
    <name evidence="5" type="ORF">SDC9_143514</name>
</gene>
<dbReference type="Gene3D" id="3.40.1380.20">
    <property type="entry name" value="Pyruvate kinase, C-terminal domain"/>
    <property type="match status" value="1"/>
</dbReference>
<dbReference type="InterPro" id="IPR036918">
    <property type="entry name" value="Pyrv_Knase_C_sf"/>
</dbReference>
<dbReference type="GO" id="GO:0004794">
    <property type="term" value="F:threonine deaminase activity"/>
    <property type="evidence" value="ECO:0007669"/>
    <property type="project" value="TreeGrafter"/>
</dbReference>
<dbReference type="AlphaFoldDB" id="A0A645E3I2"/>
<dbReference type="GO" id="GO:0009097">
    <property type="term" value="P:isoleucine biosynthetic process"/>
    <property type="evidence" value="ECO:0007669"/>
    <property type="project" value="TreeGrafter"/>
</dbReference>
<dbReference type="EMBL" id="VSSQ01042741">
    <property type="protein sequence ID" value="MPM96354.1"/>
    <property type="molecule type" value="Genomic_DNA"/>
</dbReference>
<reference evidence="5" key="1">
    <citation type="submission" date="2019-08" db="EMBL/GenBank/DDBJ databases">
        <authorList>
            <person name="Kucharzyk K."/>
            <person name="Murdoch R.W."/>
            <person name="Higgins S."/>
            <person name="Loffler F."/>
        </authorList>
    </citation>
    <scope>NUCLEOTIDE SEQUENCE</scope>
</reference>
<dbReference type="GO" id="GO:0003941">
    <property type="term" value="F:L-serine ammonia-lyase activity"/>
    <property type="evidence" value="ECO:0007669"/>
    <property type="project" value="TreeGrafter"/>
</dbReference>
<dbReference type="PANTHER" id="PTHR48078:SF6">
    <property type="entry name" value="L-THREONINE DEHYDRATASE CATABOLIC TDCB"/>
    <property type="match status" value="1"/>
</dbReference>
<dbReference type="GO" id="GO:0016301">
    <property type="term" value="F:kinase activity"/>
    <property type="evidence" value="ECO:0007669"/>
    <property type="project" value="UniProtKB-KW"/>
</dbReference>
<evidence type="ECO:0000256" key="3">
    <source>
        <dbReference type="ARBA" id="ARBA00023239"/>
    </source>
</evidence>
<dbReference type="InterPro" id="IPR036052">
    <property type="entry name" value="TrpB-like_PALP_sf"/>
</dbReference>
<dbReference type="GO" id="GO:0004743">
    <property type="term" value="F:pyruvate kinase activity"/>
    <property type="evidence" value="ECO:0007669"/>
    <property type="project" value="UniProtKB-EC"/>
</dbReference>
<accession>A0A645E3I2</accession>
<dbReference type="PANTHER" id="PTHR48078">
    <property type="entry name" value="THREONINE DEHYDRATASE, MITOCHONDRIAL-RELATED"/>
    <property type="match status" value="1"/>
</dbReference>
<organism evidence="5">
    <name type="scientific">bioreactor metagenome</name>
    <dbReference type="NCBI Taxonomy" id="1076179"/>
    <lineage>
        <taxon>unclassified sequences</taxon>
        <taxon>metagenomes</taxon>
        <taxon>ecological metagenomes</taxon>
    </lineage>
</organism>
<keyword evidence="5" id="KW-0418">Kinase</keyword>